<evidence type="ECO:0000313" key="1">
    <source>
        <dbReference type="EMBL" id="MFC3576523.1"/>
    </source>
</evidence>
<comment type="caution">
    <text evidence="1">The sequence shown here is derived from an EMBL/GenBank/DDBJ whole genome shotgun (WGS) entry which is preliminary data.</text>
</comment>
<accession>A0ABV7SJ44</accession>
<sequence length="92" mass="10166">MLRLVGRRQVLGQHQAVDAQAVVHTLSIGDCVAGFRRVRVRRRQVEVQHHAALRERHQMRSLLGGVPGPTDDRLGVSGEITDGRVDLIQGEA</sequence>
<protein>
    <submittedName>
        <fullName evidence="1">Uncharacterized protein</fullName>
    </submittedName>
</protein>
<dbReference type="EMBL" id="JBHRWR010000017">
    <property type="protein sequence ID" value="MFC3576523.1"/>
    <property type="molecule type" value="Genomic_DNA"/>
</dbReference>
<gene>
    <name evidence="1" type="ORF">ACFOZ0_25215</name>
</gene>
<name>A0ABV7SJ44_9ACTN</name>
<dbReference type="RefSeq" id="WP_310776087.1">
    <property type="nucleotide sequence ID" value="NZ_JBHRWR010000017.1"/>
</dbReference>
<evidence type="ECO:0000313" key="2">
    <source>
        <dbReference type="Proteomes" id="UP001595701"/>
    </source>
</evidence>
<dbReference type="Proteomes" id="UP001595701">
    <property type="component" value="Unassembled WGS sequence"/>
</dbReference>
<reference evidence="2" key="1">
    <citation type="journal article" date="2019" name="Int. J. Syst. Evol. Microbiol.">
        <title>The Global Catalogue of Microorganisms (GCM) 10K type strain sequencing project: providing services to taxonomists for standard genome sequencing and annotation.</title>
        <authorList>
            <consortium name="The Broad Institute Genomics Platform"/>
            <consortium name="The Broad Institute Genome Sequencing Center for Infectious Disease"/>
            <person name="Wu L."/>
            <person name="Ma J."/>
        </authorList>
    </citation>
    <scope>NUCLEOTIDE SEQUENCE [LARGE SCALE GENOMIC DNA]</scope>
    <source>
        <strain evidence="2">CGMCC 4.7035</strain>
    </source>
</reference>
<organism evidence="1 2">
    <name type="scientific">Streptomyces yaanensis</name>
    <dbReference type="NCBI Taxonomy" id="1142239"/>
    <lineage>
        <taxon>Bacteria</taxon>
        <taxon>Bacillati</taxon>
        <taxon>Actinomycetota</taxon>
        <taxon>Actinomycetes</taxon>
        <taxon>Kitasatosporales</taxon>
        <taxon>Streptomycetaceae</taxon>
        <taxon>Streptomyces</taxon>
    </lineage>
</organism>
<keyword evidence="2" id="KW-1185">Reference proteome</keyword>
<proteinExistence type="predicted"/>